<sequence length="137" mass="15461">MTKRTTDDSSPMAKPSFRHCLELVYPQKAATNTDLAIYYPPPRRPLSLATRVRHALPERGIMTDPRQRDVRVLHALSPGRGNRCLHEECSSSNVRPGARLLISAVDPIRRPRFDLANHRGVSTFWLLSGTYLVCSLL</sequence>
<name>A0A2I0K0E9_PUNGR</name>
<protein>
    <submittedName>
        <fullName evidence="1">Uncharacterized protein</fullName>
    </submittedName>
</protein>
<accession>A0A2I0K0E9</accession>
<evidence type="ECO:0000313" key="1">
    <source>
        <dbReference type="EMBL" id="PKI62039.1"/>
    </source>
</evidence>
<proteinExistence type="predicted"/>
<gene>
    <name evidence="1" type="ORF">CRG98_017412</name>
</gene>
<keyword evidence="2" id="KW-1185">Reference proteome</keyword>
<organism evidence="1 2">
    <name type="scientific">Punica granatum</name>
    <name type="common">Pomegranate</name>
    <dbReference type="NCBI Taxonomy" id="22663"/>
    <lineage>
        <taxon>Eukaryota</taxon>
        <taxon>Viridiplantae</taxon>
        <taxon>Streptophyta</taxon>
        <taxon>Embryophyta</taxon>
        <taxon>Tracheophyta</taxon>
        <taxon>Spermatophyta</taxon>
        <taxon>Magnoliopsida</taxon>
        <taxon>eudicotyledons</taxon>
        <taxon>Gunneridae</taxon>
        <taxon>Pentapetalae</taxon>
        <taxon>rosids</taxon>
        <taxon>malvids</taxon>
        <taxon>Myrtales</taxon>
        <taxon>Lythraceae</taxon>
        <taxon>Punica</taxon>
    </lineage>
</organism>
<dbReference type="AlphaFoldDB" id="A0A2I0K0E9"/>
<comment type="caution">
    <text evidence="1">The sequence shown here is derived from an EMBL/GenBank/DDBJ whole genome shotgun (WGS) entry which is preliminary data.</text>
</comment>
<evidence type="ECO:0000313" key="2">
    <source>
        <dbReference type="Proteomes" id="UP000233551"/>
    </source>
</evidence>
<dbReference type="Proteomes" id="UP000233551">
    <property type="component" value="Unassembled WGS sequence"/>
</dbReference>
<dbReference type="EMBL" id="PGOL01000988">
    <property type="protein sequence ID" value="PKI62039.1"/>
    <property type="molecule type" value="Genomic_DNA"/>
</dbReference>
<reference evidence="1 2" key="1">
    <citation type="submission" date="2017-11" db="EMBL/GenBank/DDBJ databases">
        <title>De-novo sequencing of pomegranate (Punica granatum L.) genome.</title>
        <authorList>
            <person name="Akparov Z."/>
            <person name="Amiraslanov A."/>
            <person name="Hajiyeva S."/>
            <person name="Abbasov M."/>
            <person name="Kaur K."/>
            <person name="Hamwieh A."/>
            <person name="Solovyev V."/>
            <person name="Salamov A."/>
            <person name="Braich B."/>
            <person name="Kosarev P."/>
            <person name="Mahmoud A."/>
            <person name="Hajiyev E."/>
            <person name="Babayeva S."/>
            <person name="Izzatullayeva V."/>
            <person name="Mammadov A."/>
            <person name="Mammadov A."/>
            <person name="Sharifova S."/>
            <person name="Ojaghi J."/>
            <person name="Eynullazada K."/>
            <person name="Bayramov B."/>
            <person name="Abdulazimova A."/>
            <person name="Shahmuradov I."/>
        </authorList>
    </citation>
    <scope>NUCLEOTIDE SEQUENCE [LARGE SCALE GENOMIC DNA]</scope>
    <source>
        <strain evidence="2">cv. AG2017</strain>
        <tissue evidence="1">Leaf</tissue>
    </source>
</reference>